<feature type="domain" description="Mcm6 C-terminal winged-helix" evidence="6">
    <location>
        <begin position="12"/>
        <end position="61"/>
    </location>
</feature>
<comment type="subcellular location">
    <subcellularLocation>
        <location evidence="1">Nucleus</location>
    </subcellularLocation>
</comment>
<dbReference type="Gene3D" id="1.20.58.870">
    <property type="match status" value="1"/>
</dbReference>
<keyword evidence="4" id="KW-0067">ATP-binding</keyword>
<evidence type="ECO:0000256" key="5">
    <source>
        <dbReference type="ARBA" id="ARBA00023242"/>
    </source>
</evidence>
<gene>
    <name evidence="7" type="ORF">HPBE_LOCUS9930</name>
</gene>
<dbReference type="InterPro" id="IPR041024">
    <property type="entry name" value="Mcm6_C"/>
</dbReference>
<evidence type="ECO:0000256" key="4">
    <source>
        <dbReference type="ARBA" id="ARBA00022806"/>
    </source>
</evidence>
<keyword evidence="4" id="KW-0378">Hydrolase</keyword>
<dbReference type="GO" id="GO:0004386">
    <property type="term" value="F:helicase activity"/>
    <property type="evidence" value="ECO:0007669"/>
    <property type="project" value="UniProtKB-KW"/>
</dbReference>
<reference evidence="7 8" key="1">
    <citation type="submission" date="2018-11" db="EMBL/GenBank/DDBJ databases">
        <authorList>
            <consortium name="Pathogen Informatics"/>
        </authorList>
    </citation>
    <scope>NUCLEOTIDE SEQUENCE [LARGE SCALE GENOMIC DNA]</scope>
</reference>
<keyword evidence="8" id="KW-1185">Reference proteome</keyword>
<evidence type="ECO:0000256" key="2">
    <source>
        <dbReference type="ARBA" id="ARBA00008010"/>
    </source>
</evidence>
<sequence length="75" mass="8796">MEHVNHATKMLSKSIIRYLEMIEGDLETEEDLLIQRTIYHRVIRRLVTAEHVLIEMDSDKRNPLLCALSNYVVMG</sequence>
<dbReference type="WBParaSite" id="HPBE_0000992901-mRNA-1">
    <property type="protein sequence ID" value="HPBE_0000992901-mRNA-1"/>
    <property type="gene ID" value="HPBE_0000992901"/>
</dbReference>
<accession>A0A183FQC9</accession>
<organism evidence="8 9">
    <name type="scientific">Heligmosomoides polygyrus</name>
    <name type="common">Parasitic roundworm</name>
    <dbReference type="NCBI Taxonomy" id="6339"/>
    <lineage>
        <taxon>Eukaryota</taxon>
        <taxon>Metazoa</taxon>
        <taxon>Ecdysozoa</taxon>
        <taxon>Nematoda</taxon>
        <taxon>Chromadorea</taxon>
        <taxon>Rhabditida</taxon>
        <taxon>Rhabditina</taxon>
        <taxon>Rhabditomorpha</taxon>
        <taxon>Strongyloidea</taxon>
        <taxon>Heligmosomidae</taxon>
        <taxon>Heligmosomoides</taxon>
    </lineage>
</organism>
<dbReference type="AlphaFoldDB" id="A0A183FQC9"/>
<evidence type="ECO:0000256" key="1">
    <source>
        <dbReference type="ARBA" id="ARBA00004123"/>
    </source>
</evidence>
<reference evidence="9" key="2">
    <citation type="submission" date="2019-09" db="UniProtKB">
        <authorList>
            <consortium name="WormBaseParasite"/>
        </authorList>
    </citation>
    <scope>IDENTIFICATION</scope>
</reference>
<comment type="similarity">
    <text evidence="2">Belongs to the MCM family.</text>
</comment>
<name>A0A183FQC9_HELPZ</name>
<dbReference type="GO" id="GO:0006260">
    <property type="term" value="P:DNA replication"/>
    <property type="evidence" value="ECO:0007669"/>
    <property type="project" value="UniProtKB-KW"/>
</dbReference>
<evidence type="ECO:0000313" key="7">
    <source>
        <dbReference type="EMBL" id="VDO82883.1"/>
    </source>
</evidence>
<evidence type="ECO:0000313" key="8">
    <source>
        <dbReference type="Proteomes" id="UP000050761"/>
    </source>
</evidence>
<evidence type="ECO:0000256" key="3">
    <source>
        <dbReference type="ARBA" id="ARBA00022705"/>
    </source>
</evidence>
<dbReference type="Proteomes" id="UP000050761">
    <property type="component" value="Unassembled WGS sequence"/>
</dbReference>
<dbReference type="Pfam" id="PF18263">
    <property type="entry name" value="WHD_MCM6"/>
    <property type="match status" value="1"/>
</dbReference>
<protein>
    <submittedName>
        <fullName evidence="9">MCM6_C domain-containing protein</fullName>
    </submittedName>
</protein>
<accession>A0A3P7ZWW7</accession>
<keyword evidence="5" id="KW-0539">Nucleus</keyword>
<keyword evidence="4" id="KW-0547">Nucleotide-binding</keyword>
<dbReference type="OrthoDB" id="1744952at2759"/>
<evidence type="ECO:0000313" key="9">
    <source>
        <dbReference type="WBParaSite" id="HPBE_0000992901-mRNA-1"/>
    </source>
</evidence>
<keyword evidence="4" id="KW-0347">Helicase</keyword>
<proteinExistence type="inferred from homology"/>
<dbReference type="GO" id="GO:0005634">
    <property type="term" value="C:nucleus"/>
    <property type="evidence" value="ECO:0007669"/>
    <property type="project" value="UniProtKB-SubCell"/>
</dbReference>
<keyword evidence="3" id="KW-0235">DNA replication</keyword>
<dbReference type="EMBL" id="UZAH01026594">
    <property type="protein sequence ID" value="VDO82883.1"/>
    <property type="molecule type" value="Genomic_DNA"/>
</dbReference>
<evidence type="ECO:0000259" key="6">
    <source>
        <dbReference type="Pfam" id="PF18263"/>
    </source>
</evidence>